<feature type="compositionally biased region" description="Basic residues" evidence="1">
    <location>
        <begin position="1"/>
        <end position="11"/>
    </location>
</feature>
<evidence type="ECO:0000256" key="1">
    <source>
        <dbReference type="SAM" id="MobiDB-lite"/>
    </source>
</evidence>
<dbReference type="Proteomes" id="UP000053573">
    <property type="component" value="Unassembled WGS sequence"/>
</dbReference>
<name>A0A0H1B9Y3_9EURO</name>
<sequence>MLQLRRSRRATRPAGQAPDSPLHPPERGYRQRPQIHTMDAPRHPHATDAQARVERANRQDPQRL</sequence>
<comment type="caution">
    <text evidence="2">The sequence shown here is derived from an EMBL/GenBank/DDBJ whole genome shotgun (WGS) entry which is preliminary data.</text>
</comment>
<reference evidence="3" key="1">
    <citation type="journal article" date="2015" name="PLoS Genet.">
        <title>The dynamic genome and transcriptome of the human fungal pathogen Blastomyces and close relative Emmonsia.</title>
        <authorList>
            <person name="Munoz J.F."/>
            <person name="Gauthier G.M."/>
            <person name="Desjardins C.A."/>
            <person name="Gallo J.E."/>
            <person name="Holder J."/>
            <person name="Sullivan T.D."/>
            <person name="Marty A.J."/>
            <person name="Carmen J.C."/>
            <person name="Chen Z."/>
            <person name="Ding L."/>
            <person name="Gujja S."/>
            <person name="Magrini V."/>
            <person name="Misas E."/>
            <person name="Mitreva M."/>
            <person name="Priest M."/>
            <person name="Saif S."/>
            <person name="Whiston E.A."/>
            <person name="Young S."/>
            <person name="Zeng Q."/>
            <person name="Goldman W.E."/>
            <person name="Mardis E.R."/>
            <person name="Taylor J.W."/>
            <person name="McEwen J.G."/>
            <person name="Clay O.K."/>
            <person name="Klein B.S."/>
            <person name="Cuomo C.A."/>
        </authorList>
    </citation>
    <scope>NUCLEOTIDE SEQUENCE [LARGE SCALE GENOMIC DNA]</scope>
    <source>
        <strain evidence="3">UAMH 139</strain>
    </source>
</reference>
<dbReference type="EMBL" id="LDEV01002749">
    <property type="protein sequence ID" value="KLJ07787.1"/>
    <property type="molecule type" value="Genomic_DNA"/>
</dbReference>
<dbReference type="AlphaFoldDB" id="A0A0H1B9Y3"/>
<proteinExistence type="predicted"/>
<feature type="compositionally biased region" description="Basic and acidic residues" evidence="1">
    <location>
        <begin position="39"/>
        <end position="64"/>
    </location>
</feature>
<evidence type="ECO:0000313" key="2">
    <source>
        <dbReference type="EMBL" id="KLJ07787.1"/>
    </source>
</evidence>
<evidence type="ECO:0000313" key="3">
    <source>
        <dbReference type="Proteomes" id="UP000053573"/>
    </source>
</evidence>
<accession>A0A0H1B9Y3</accession>
<gene>
    <name evidence="2" type="ORF">EMPG_16739</name>
</gene>
<organism evidence="2 3">
    <name type="scientific">Blastomyces silverae</name>
    <dbReference type="NCBI Taxonomy" id="2060906"/>
    <lineage>
        <taxon>Eukaryota</taxon>
        <taxon>Fungi</taxon>
        <taxon>Dikarya</taxon>
        <taxon>Ascomycota</taxon>
        <taxon>Pezizomycotina</taxon>
        <taxon>Eurotiomycetes</taxon>
        <taxon>Eurotiomycetidae</taxon>
        <taxon>Onygenales</taxon>
        <taxon>Ajellomycetaceae</taxon>
        <taxon>Blastomyces</taxon>
    </lineage>
</organism>
<protein>
    <submittedName>
        <fullName evidence="2">Uncharacterized protein</fullName>
    </submittedName>
</protein>
<feature type="region of interest" description="Disordered" evidence="1">
    <location>
        <begin position="1"/>
        <end position="64"/>
    </location>
</feature>
<keyword evidence="3" id="KW-1185">Reference proteome</keyword>